<evidence type="ECO:0000256" key="1">
    <source>
        <dbReference type="ARBA" id="ARBA00004651"/>
    </source>
</evidence>
<evidence type="ECO:0000256" key="6">
    <source>
        <dbReference type="ARBA" id="ARBA00022989"/>
    </source>
</evidence>
<dbReference type="PANTHER" id="PTHR30472">
    <property type="entry name" value="FERRIC ENTEROBACTIN TRANSPORT SYSTEM PERMEASE PROTEIN"/>
    <property type="match status" value="1"/>
</dbReference>
<dbReference type="Gene3D" id="1.10.3470.10">
    <property type="entry name" value="ABC transporter involved in vitamin B12 uptake, BtuC"/>
    <property type="match status" value="1"/>
</dbReference>
<evidence type="ECO:0000256" key="3">
    <source>
        <dbReference type="ARBA" id="ARBA00022448"/>
    </source>
</evidence>
<keyword evidence="5 8" id="KW-0812">Transmembrane</keyword>
<feature type="transmembrane region" description="Helical" evidence="8">
    <location>
        <begin position="296"/>
        <end position="315"/>
    </location>
</feature>
<sequence>MTKSWLVIRSQKSPFSIRLDRRVPWAMLTLAIAIAAVMILSIGYGEYPISPLDVVKTLLGIDTGNPDHAFVIYVLRLPRAITALLVGTGLAVSGAILQGLTRNPLAAPEIIGVNAGASLVAVAMIVLLPSFPLVALPVAAFTGALVAALLIYFLAWDNGSAPIRLILVGVGVDALAGAFTSLMITFGNIYDVSQALVWLTGSVYGRNWEHIQALLPWLLVFLPLSFLLSRDLNTLALGDDIAKGLGSKVEWQRGWLLLTSVALAGATVATAGTIGFVGLMAPHLSRQLVGASHEGLLPVAALVGGLIVVLADLLGRSLFAPIELPCGVITAAVGAPYFLYLLYSNRNA</sequence>
<dbReference type="SUPFAM" id="SSF81345">
    <property type="entry name" value="ABC transporter involved in vitamin B12 uptake, BtuC"/>
    <property type="match status" value="1"/>
</dbReference>
<gene>
    <name evidence="9" type="ORF">HJG54_01235</name>
</gene>
<dbReference type="EMBL" id="CP053586">
    <property type="protein sequence ID" value="WNZ21629.1"/>
    <property type="molecule type" value="Genomic_DNA"/>
</dbReference>
<reference evidence="9" key="1">
    <citation type="submission" date="2020-05" db="EMBL/GenBank/DDBJ databases">
        <authorList>
            <person name="Zhu T."/>
            <person name="Keshari N."/>
            <person name="Lu X."/>
        </authorList>
    </citation>
    <scope>NUCLEOTIDE SEQUENCE</scope>
    <source>
        <strain evidence="9">NK1-12</strain>
    </source>
</reference>
<feature type="transmembrane region" description="Helical" evidence="8">
    <location>
        <begin position="25"/>
        <end position="44"/>
    </location>
</feature>
<dbReference type="InterPro" id="IPR000522">
    <property type="entry name" value="ABC_transptr_permease_BtuC"/>
</dbReference>
<dbReference type="Pfam" id="PF01032">
    <property type="entry name" value="FecCD"/>
    <property type="match status" value="1"/>
</dbReference>
<dbReference type="AlphaFoldDB" id="A0AA97AEW4"/>
<protein>
    <submittedName>
        <fullName evidence="9">Iron ABC transporter permease</fullName>
    </submittedName>
</protein>
<feature type="transmembrane region" description="Helical" evidence="8">
    <location>
        <begin position="134"/>
        <end position="154"/>
    </location>
</feature>
<feature type="transmembrane region" description="Helical" evidence="8">
    <location>
        <begin position="80"/>
        <end position="98"/>
    </location>
</feature>
<evidence type="ECO:0000256" key="4">
    <source>
        <dbReference type="ARBA" id="ARBA00022475"/>
    </source>
</evidence>
<dbReference type="GO" id="GO:0022857">
    <property type="term" value="F:transmembrane transporter activity"/>
    <property type="evidence" value="ECO:0007669"/>
    <property type="project" value="InterPro"/>
</dbReference>
<organism evidence="9">
    <name type="scientific">Leptolyngbya sp. NK1-12</name>
    <dbReference type="NCBI Taxonomy" id="2547451"/>
    <lineage>
        <taxon>Bacteria</taxon>
        <taxon>Bacillati</taxon>
        <taxon>Cyanobacteriota</taxon>
        <taxon>Cyanophyceae</taxon>
        <taxon>Leptolyngbyales</taxon>
        <taxon>Leptolyngbyaceae</taxon>
        <taxon>Leptolyngbya group</taxon>
        <taxon>Leptolyngbya</taxon>
    </lineage>
</organism>
<evidence type="ECO:0000256" key="7">
    <source>
        <dbReference type="ARBA" id="ARBA00023136"/>
    </source>
</evidence>
<proteinExistence type="inferred from homology"/>
<dbReference type="GO" id="GO:0033214">
    <property type="term" value="P:siderophore-iron import into cell"/>
    <property type="evidence" value="ECO:0007669"/>
    <property type="project" value="TreeGrafter"/>
</dbReference>
<feature type="transmembrane region" description="Helical" evidence="8">
    <location>
        <begin position="322"/>
        <end position="343"/>
    </location>
</feature>
<keyword evidence="6 8" id="KW-1133">Transmembrane helix</keyword>
<evidence type="ECO:0000256" key="8">
    <source>
        <dbReference type="SAM" id="Phobius"/>
    </source>
</evidence>
<evidence type="ECO:0000313" key="9">
    <source>
        <dbReference type="EMBL" id="WNZ21629.1"/>
    </source>
</evidence>
<evidence type="ECO:0000256" key="2">
    <source>
        <dbReference type="ARBA" id="ARBA00007935"/>
    </source>
</evidence>
<name>A0AA97AEW4_9CYAN</name>
<comment type="similarity">
    <text evidence="2">Belongs to the binding-protein-dependent transport system permease family. FecCD subfamily.</text>
</comment>
<feature type="transmembrane region" description="Helical" evidence="8">
    <location>
        <begin position="110"/>
        <end position="128"/>
    </location>
</feature>
<accession>A0AA97AEW4</accession>
<comment type="subcellular location">
    <subcellularLocation>
        <location evidence="1">Cell membrane</location>
        <topology evidence="1">Multi-pass membrane protein</topology>
    </subcellularLocation>
</comment>
<dbReference type="GO" id="GO:0005886">
    <property type="term" value="C:plasma membrane"/>
    <property type="evidence" value="ECO:0007669"/>
    <property type="project" value="UniProtKB-SubCell"/>
</dbReference>
<evidence type="ECO:0000256" key="5">
    <source>
        <dbReference type="ARBA" id="ARBA00022692"/>
    </source>
</evidence>
<dbReference type="CDD" id="cd06550">
    <property type="entry name" value="TM_ABC_iron-siderophores_like"/>
    <property type="match status" value="1"/>
</dbReference>
<keyword evidence="4" id="KW-1003">Cell membrane</keyword>
<feature type="transmembrane region" description="Helical" evidence="8">
    <location>
        <begin position="166"/>
        <end position="190"/>
    </location>
</feature>
<keyword evidence="3" id="KW-0813">Transport</keyword>
<dbReference type="InterPro" id="IPR037294">
    <property type="entry name" value="ABC_BtuC-like"/>
</dbReference>
<keyword evidence="7 8" id="KW-0472">Membrane</keyword>
<dbReference type="RefSeq" id="WP_316432891.1">
    <property type="nucleotide sequence ID" value="NZ_CP053586.1"/>
</dbReference>
<feature type="transmembrane region" description="Helical" evidence="8">
    <location>
        <begin position="255"/>
        <end position="276"/>
    </location>
</feature>
<dbReference type="FunFam" id="1.10.3470.10:FF:000001">
    <property type="entry name" value="Vitamin B12 ABC transporter permease BtuC"/>
    <property type="match status" value="1"/>
</dbReference>
<dbReference type="PANTHER" id="PTHR30472:SF24">
    <property type="entry name" value="FERRIC ENTEROBACTIN TRANSPORT SYSTEM PERMEASE PROTEIN FEPG"/>
    <property type="match status" value="1"/>
</dbReference>